<evidence type="ECO:0000313" key="3">
    <source>
        <dbReference type="Proteomes" id="UP001169242"/>
    </source>
</evidence>
<dbReference type="RefSeq" id="WP_271010953.1">
    <property type="nucleotide sequence ID" value="NZ_JAQIFT010000010.1"/>
</dbReference>
<accession>A0AA42DJZ7</accession>
<reference evidence="2" key="1">
    <citation type="journal article" date="2023" name="Int. J. Syst. Evol. Microbiol.">
        <title>&lt;i&gt;Holtiella tumoricola&lt;/i&gt; gen. nov. sp. nov., isolated from a human clinical sample.</title>
        <authorList>
            <person name="Allen-Vercoe E."/>
            <person name="Daigneault M.C."/>
            <person name="Vancuren S.J."/>
            <person name="Cochrane K."/>
            <person name="O'Neal L.L."/>
            <person name="Sankaranarayanan K."/>
            <person name="Lawson P.A."/>
        </authorList>
    </citation>
    <scope>NUCLEOTIDE SEQUENCE</scope>
    <source>
        <strain evidence="2">CC70A</strain>
    </source>
</reference>
<dbReference type="InterPro" id="IPR025164">
    <property type="entry name" value="Toastrack_DUF4097"/>
</dbReference>
<protein>
    <submittedName>
        <fullName evidence="2">DUF4097 family beta strand repeat-containing protein</fullName>
    </submittedName>
</protein>
<dbReference type="AlphaFoldDB" id="A0AA42DJZ7"/>
<proteinExistence type="predicted"/>
<dbReference type="Pfam" id="PF13349">
    <property type="entry name" value="DUF4097"/>
    <property type="match status" value="1"/>
</dbReference>
<feature type="domain" description="DUF4097" evidence="1">
    <location>
        <begin position="78"/>
        <end position="266"/>
    </location>
</feature>
<name>A0AA42DJZ7_9FIRM</name>
<keyword evidence="3" id="KW-1185">Reference proteome</keyword>
<sequence>MLKKSTLIVLAVCLIVGGIGISVAGLALGGKSSLYSDDTGIHFRGWNEEVGYRSDRNDLEVIRTQAFNGDVKSVERFSKIDVTSGTVAINIQEGNDYAIRMNVGSKVELNYGVRGDTLYIEQEGDKMKWGLFGNHSMSEYSGEIVITIPSGTKLEKTTVMLGVGEGNFKNITTEKFNLIAGVASTNIEGLNTAYASIEGGVGEVNLEGSNLGEAKITMGVGSVRIETALESDMEIEGGLGDLEIILEGREEDYNYQISRGAGEIEINDQHYNGLGDVNILNRSDQTIDIKAGIGSIKIATR</sequence>
<gene>
    <name evidence="2" type="ORF">PBV87_02040</name>
</gene>
<comment type="caution">
    <text evidence="2">The sequence shown here is derived from an EMBL/GenBank/DDBJ whole genome shotgun (WGS) entry which is preliminary data.</text>
</comment>
<organism evidence="2 3">
    <name type="scientific">Holtiella tumoricola</name>
    <dbReference type="NCBI Taxonomy" id="3018743"/>
    <lineage>
        <taxon>Bacteria</taxon>
        <taxon>Bacillati</taxon>
        <taxon>Bacillota</taxon>
        <taxon>Clostridia</taxon>
        <taxon>Lachnospirales</taxon>
        <taxon>Cellulosilyticaceae</taxon>
        <taxon>Holtiella</taxon>
    </lineage>
</organism>
<dbReference type="EMBL" id="JAQIFT010000010">
    <property type="protein sequence ID" value="MDA3730285.1"/>
    <property type="molecule type" value="Genomic_DNA"/>
</dbReference>
<evidence type="ECO:0000259" key="1">
    <source>
        <dbReference type="Pfam" id="PF13349"/>
    </source>
</evidence>
<evidence type="ECO:0000313" key="2">
    <source>
        <dbReference type="EMBL" id="MDA3730285.1"/>
    </source>
</evidence>
<dbReference type="Proteomes" id="UP001169242">
    <property type="component" value="Unassembled WGS sequence"/>
</dbReference>